<evidence type="ECO:0000256" key="1">
    <source>
        <dbReference type="ARBA" id="ARBA00023015"/>
    </source>
</evidence>
<proteinExistence type="predicted"/>
<dbReference type="Pfam" id="PF07729">
    <property type="entry name" value="FCD"/>
    <property type="match status" value="1"/>
</dbReference>
<dbReference type="InterPro" id="IPR011711">
    <property type="entry name" value="GntR_C"/>
</dbReference>
<dbReference type="SUPFAM" id="SSF48008">
    <property type="entry name" value="GntR ligand-binding domain-like"/>
    <property type="match status" value="1"/>
</dbReference>
<dbReference type="SMART" id="SM00895">
    <property type="entry name" value="FCD"/>
    <property type="match status" value="1"/>
</dbReference>
<keyword evidence="3" id="KW-0804">Transcription</keyword>
<reference evidence="6 7" key="1">
    <citation type="submission" date="2014-03" db="EMBL/GenBank/DDBJ databases">
        <title>Genomics of Bifidobacteria.</title>
        <authorList>
            <person name="Ventura M."/>
            <person name="Milani C."/>
            <person name="Lugli G.A."/>
        </authorList>
    </citation>
    <scope>NUCLEOTIDE SEQUENCE [LARGE SCALE GENOMIC DNA]</scope>
    <source>
        <strain evidence="6 7">JCM 13495</strain>
    </source>
</reference>
<feature type="region of interest" description="Disordered" evidence="4">
    <location>
        <begin position="59"/>
        <end position="78"/>
    </location>
</feature>
<keyword evidence="2" id="KW-0238">DNA-binding</keyword>
<dbReference type="SUPFAM" id="SSF46785">
    <property type="entry name" value="Winged helix' DNA-binding domain"/>
    <property type="match status" value="1"/>
</dbReference>
<sequence>MYAIIEISIHTFDEMTADEMTLRNVAQTGSPSLQSHRNADEDSLHNRLLNEWGTAIVNGDIPTGERMPEPSAELGNPSRTVTREVTRVLEYMGLVSVKRKAGATVNPPEDWNLFDPQVIAWRLRGPNRAAVLHELSELRNAVEPTAARLAAQRSQGQDWSALTEAAIDMVAHSHEANGAEYLDADMRFHTALLNASGNSMFIALGGVITSTLQGRTEHELMPAIADPQALRLHGDVAAYIRQGNAQAAQAAMRAIVDESEDAIAQLTRQ</sequence>
<dbReference type="PANTHER" id="PTHR43537">
    <property type="entry name" value="TRANSCRIPTIONAL REGULATOR, GNTR FAMILY"/>
    <property type="match status" value="1"/>
</dbReference>
<dbReference type="EMBL" id="JGZU01000003">
    <property type="protein sequence ID" value="KFJ08135.1"/>
    <property type="molecule type" value="Genomic_DNA"/>
</dbReference>
<name>A0A087EK34_9BIFI</name>
<keyword evidence="7" id="KW-1185">Reference proteome</keyword>
<gene>
    <name evidence="6" type="ORF">BITS_0460</name>
</gene>
<dbReference type="AlphaFoldDB" id="A0A087EK34"/>
<organism evidence="6 7">
    <name type="scientific">Bifidobacterium tsurumiense</name>
    <dbReference type="NCBI Taxonomy" id="356829"/>
    <lineage>
        <taxon>Bacteria</taxon>
        <taxon>Bacillati</taxon>
        <taxon>Actinomycetota</taxon>
        <taxon>Actinomycetes</taxon>
        <taxon>Bifidobacteriales</taxon>
        <taxon>Bifidobacteriaceae</taxon>
        <taxon>Bifidobacterium</taxon>
    </lineage>
</organism>
<dbReference type="InterPro" id="IPR036390">
    <property type="entry name" value="WH_DNA-bd_sf"/>
</dbReference>
<dbReference type="PANTHER" id="PTHR43537:SF44">
    <property type="entry name" value="GNTR FAMILY REGULATORY PROTEIN"/>
    <property type="match status" value="1"/>
</dbReference>
<protein>
    <submittedName>
        <fullName evidence="6">GntR-family transcriptional regulator</fullName>
    </submittedName>
</protein>
<evidence type="ECO:0000313" key="6">
    <source>
        <dbReference type="EMBL" id="KFJ08135.1"/>
    </source>
</evidence>
<keyword evidence="1" id="KW-0805">Transcription regulation</keyword>
<evidence type="ECO:0000256" key="3">
    <source>
        <dbReference type="ARBA" id="ARBA00023163"/>
    </source>
</evidence>
<comment type="caution">
    <text evidence="6">The sequence shown here is derived from an EMBL/GenBank/DDBJ whole genome shotgun (WGS) entry which is preliminary data.</text>
</comment>
<dbReference type="Gene3D" id="1.20.120.530">
    <property type="entry name" value="GntR ligand-binding domain-like"/>
    <property type="match status" value="1"/>
</dbReference>
<feature type="domain" description="GntR C-terminal" evidence="5">
    <location>
        <begin position="134"/>
        <end position="258"/>
    </location>
</feature>
<accession>A0A087EK34</accession>
<dbReference type="GO" id="GO:0003677">
    <property type="term" value="F:DNA binding"/>
    <property type="evidence" value="ECO:0007669"/>
    <property type="project" value="UniProtKB-KW"/>
</dbReference>
<evidence type="ECO:0000256" key="4">
    <source>
        <dbReference type="SAM" id="MobiDB-lite"/>
    </source>
</evidence>
<dbReference type="STRING" id="356829.BITS_0460"/>
<evidence type="ECO:0000259" key="5">
    <source>
        <dbReference type="SMART" id="SM00895"/>
    </source>
</evidence>
<evidence type="ECO:0000313" key="7">
    <source>
        <dbReference type="Proteomes" id="UP000029080"/>
    </source>
</evidence>
<dbReference type="eggNOG" id="COG2186">
    <property type="taxonomic scope" value="Bacteria"/>
</dbReference>
<dbReference type="Gene3D" id="1.10.10.10">
    <property type="entry name" value="Winged helix-like DNA-binding domain superfamily/Winged helix DNA-binding domain"/>
    <property type="match status" value="1"/>
</dbReference>
<dbReference type="InterPro" id="IPR008920">
    <property type="entry name" value="TF_FadR/GntR_C"/>
</dbReference>
<dbReference type="Proteomes" id="UP000029080">
    <property type="component" value="Unassembled WGS sequence"/>
</dbReference>
<dbReference type="InterPro" id="IPR036388">
    <property type="entry name" value="WH-like_DNA-bd_sf"/>
</dbReference>
<evidence type="ECO:0000256" key="2">
    <source>
        <dbReference type="ARBA" id="ARBA00023125"/>
    </source>
</evidence>